<dbReference type="InterPro" id="IPR036249">
    <property type="entry name" value="Thioredoxin-like_sf"/>
</dbReference>
<organism evidence="4 5">
    <name type="scientific">Candidatus Woesebacteria bacterium GW2011_GWA1_40_43</name>
    <dbReference type="NCBI Taxonomy" id="1618553"/>
    <lineage>
        <taxon>Bacteria</taxon>
        <taxon>Candidatus Woeseibacteriota</taxon>
    </lineage>
</organism>
<dbReference type="PANTHER" id="PTHR43110">
    <property type="entry name" value="THIOL PEROXIDASE"/>
    <property type="match status" value="1"/>
</dbReference>
<keyword evidence="1" id="KW-0676">Redox-active center</keyword>
<dbReference type="InterPro" id="IPR013766">
    <property type="entry name" value="Thioredoxin_domain"/>
</dbReference>
<sequence length="225" mass="24278">MEESISIKQVLISAGIALGFIAVLVVAILALDLLKSGNSKIAGASTTPAEVDDMAGMHAPPPPADNTKFQSLLGSPAPLFKLQSYDGREVDLASFKGKNVVLFFSEGAMCAPSCWDQINAFTKDSGFSKENTVVLVVVVDSKADWDGVVREDPKIASATVLLDSDRKVSESYGVLTVDSSMHRGQFPGHTYVVVDRDGVIRYEKDDPDMRINNKELLTNISKLNK</sequence>
<dbReference type="Pfam" id="PF00578">
    <property type="entry name" value="AhpC-TSA"/>
    <property type="match status" value="1"/>
</dbReference>
<dbReference type="PROSITE" id="PS51352">
    <property type="entry name" value="THIOREDOXIN_2"/>
    <property type="match status" value="1"/>
</dbReference>
<name>A0A0G0SHS1_9BACT</name>
<dbReference type="CDD" id="cd02971">
    <property type="entry name" value="PRX_family"/>
    <property type="match status" value="1"/>
</dbReference>
<proteinExistence type="predicted"/>
<gene>
    <name evidence="4" type="ORF">UU02_C0009G0013</name>
</gene>
<dbReference type="GO" id="GO:0016209">
    <property type="term" value="F:antioxidant activity"/>
    <property type="evidence" value="ECO:0007669"/>
    <property type="project" value="InterPro"/>
</dbReference>
<dbReference type="Gene3D" id="3.40.30.10">
    <property type="entry name" value="Glutaredoxin"/>
    <property type="match status" value="1"/>
</dbReference>
<evidence type="ECO:0000256" key="2">
    <source>
        <dbReference type="SAM" id="Phobius"/>
    </source>
</evidence>
<reference evidence="4 5" key="1">
    <citation type="journal article" date="2015" name="Nature">
        <title>rRNA introns, odd ribosomes, and small enigmatic genomes across a large radiation of phyla.</title>
        <authorList>
            <person name="Brown C.T."/>
            <person name="Hug L.A."/>
            <person name="Thomas B.C."/>
            <person name="Sharon I."/>
            <person name="Castelle C.J."/>
            <person name="Singh A."/>
            <person name="Wilkins M.J."/>
            <person name="Williams K.H."/>
            <person name="Banfield J.F."/>
        </authorList>
    </citation>
    <scope>NUCLEOTIDE SEQUENCE [LARGE SCALE GENOMIC DNA]</scope>
</reference>
<keyword evidence="2" id="KW-0812">Transmembrane</keyword>
<dbReference type="SUPFAM" id="SSF52833">
    <property type="entry name" value="Thioredoxin-like"/>
    <property type="match status" value="1"/>
</dbReference>
<dbReference type="InterPro" id="IPR000866">
    <property type="entry name" value="AhpC/TSA"/>
</dbReference>
<evidence type="ECO:0000259" key="3">
    <source>
        <dbReference type="PROSITE" id="PS51352"/>
    </source>
</evidence>
<dbReference type="Proteomes" id="UP000034293">
    <property type="component" value="Unassembled WGS sequence"/>
</dbReference>
<dbReference type="AlphaFoldDB" id="A0A0G0SHS1"/>
<feature type="transmembrane region" description="Helical" evidence="2">
    <location>
        <begin position="12"/>
        <end position="31"/>
    </location>
</feature>
<dbReference type="EMBL" id="LBZA01000009">
    <property type="protein sequence ID" value="KKR64364.1"/>
    <property type="molecule type" value="Genomic_DNA"/>
</dbReference>
<dbReference type="GO" id="GO:0016491">
    <property type="term" value="F:oxidoreductase activity"/>
    <property type="evidence" value="ECO:0007669"/>
    <property type="project" value="InterPro"/>
</dbReference>
<evidence type="ECO:0000313" key="5">
    <source>
        <dbReference type="Proteomes" id="UP000034293"/>
    </source>
</evidence>
<comment type="caution">
    <text evidence="4">The sequence shown here is derived from an EMBL/GenBank/DDBJ whole genome shotgun (WGS) entry which is preliminary data.</text>
</comment>
<keyword evidence="2" id="KW-1133">Transmembrane helix</keyword>
<evidence type="ECO:0000313" key="4">
    <source>
        <dbReference type="EMBL" id="KKR64364.1"/>
    </source>
</evidence>
<keyword evidence="2" id="KW-0472">Membrane</keyword>
<feature type="domain" description="Thioredoxin" evidence="3">
    <location>
        <begin position="71"/>
        <end position="225"/>
    </location>
</feature>
<accession>A0A0G0SHS1</accession>
<protein>
    <submittedName>
        <fullName evidence="4">Peroxiredoxin</fullName>
    </submittedName>
</protein>
<dbReference type="InterPro" id="IPR050455">
    <property type="entry name" value="Tpx_Peroxidase_subfamily"/>
</dbReference>
<evidence type="ECO:0000256" key="1">
    <source>
        <dbReference type="ARBA" id="ARBA00023284"/>
    </source>
</evidence>
<dbReference type="PANTHER" id="PTHR43110:SF1">
    <property type="entry name" value="THIOL PEROXIDASE"/>
    <property type="match status" value="1"/>
</dbReference>